<gene>
    <name evidence="1" type="ORF">RRG08_056380</name>
</gene>
<keyword evidence="2" id="KW-1185">Reference proteome</keyword>
<proteinExistence type="predicted"/>
<evidence type="ECO:0000313" key="1">
    <source>
        <dbReference type="EMBL" id="KAK3794701.1"/>
    </source>
</evidence>
<evidence type="ECO:0000313" key="2">
    <source>
        <dbReference type="Proteomes" id="UP001283361"/>
    </source>
</evidence>
<accession>A0AAE1E589</accession>
<name>A0AAE1E589_9GAST</name>
<sequence length="418" mass="47463">MIANNFCLLISCLKSSSNIADTSDRLRQVHGAIHRTRSKVKAHRKSKGLFGSLPGRQDSTHVNTAGIHPSGANHECAHARDQCHAAFQRAMGRRNKEMCKSVHEYYTCIKNTSCPVKEEHQAMVRMRKRCECSAEKKRCNEIHAEQVGSGVRWCDATLSYYDCLEVSSCPDEQKERDAADQKRLHCKCSVEKERCYDIRAEQLASGVSGCNANLPYYNCLEVSSCPEEQKERDAAVQTKLDCECLQQKDVCLKNLEREREGGVIDCGDLQNYQDCLDASICPEQQKEIDFKDNLTKKCECSVEKDRCNKIQAEQLRSGVSLCNASLHYYNCLEVSSCPDEQKERDAADKTRLDCECLQQKDVCLKNLEREREGGVIDCEDLQNYQDCLDASICPEEQKELNFNYKFIEKCGYIETSGD</sequence>
<reference evidence="1" key="1">
    <citation type="journal article" date="2023" name="G3 (Bethesda)">
        <title>A reference genome for the long-term kleptoplast-retaining sea slug Elysia crispata morphotype clarki.</title>
        <authorList>
            <person name="Eastman K.E."/>
            <person name="Pendleton A.L."/>
            <person name="Shaikh M.A."/>
            <person name="Suttiyut T."/>
            <person name="Ogas R."/>
            <person name="Tomko P."/>
            <person name="Gavelis G."/>
            <person name="Widhalm J.R."/>
            <person name="Wisecaver J.H."/>
        </authorList>
    </citation>
    <scope>NUCLEOTIDE SEQUENCE</scope>
    <source>
        <strain evidence="1">ECLA1</strain>
    </source>
</reference>
<dbReference type="AlphaFoldDB" id="A0AAE1E589"/>
<organism evidence="1 2">
    <name type="scientific">Elysia crispata</name>
    <name type="common">lettuce slug</name>
    <dbReference type="NCBI Taxonomy" id="231223"/>
    <lineage>
        <taxon>Eukaryota</taxon>
        <taxon>Metazoa</taxon>
        <taxon>Spiralia</taxon>
        <taxon>Lophotrochozoa</taxon>
        <taxon>Mollusca</taxon>
        <taxon>Gastropoda</taxon>
        <taxon>Heterobranchia</taxon>
        <taxon>Euthyneura</taxon>
        <taxon>Panpulmonata</taxon>
        <taxon>Sacoglossa</taxon>
        <taxon>Placobranchoidea</taxon>
        <taxon>Plakobranchidae</taxon>
        <taxon>Elysia</taxon>
    </lineage>
</organism>
<dbReference type="Proteomes" id="UP001283361">
    <property type="component" value="Unassembled WGS sequence"/>
</dbReference>
<protein>
    <submittedName>
        <fullName evidence="1">Uncharacterized protein</fullName>
    </submittedName>
</protein>
<comment type="caution">
    <text evidence="1">The sequence shown here is derived from an EMBL/GenBank/DDBJ whole genome shotgun (WGS) entry which is preliminary data.</text>
</comment>
<dbReference type="EMBL" id="JAWDGP010001096">
    <property type="protein sequence ID" value="KAK3794701.1"/>
    <property type="molecule type" value="Genomic_DNA"/>
</dbReference>